<evidence type="ECO:0008006" key="10">
    <source>
        <dbReference type="Google" id="ProtNLM"/>
    </source>
</evidence>
<dbReference type="InterPro" id="IPR001841">
    <property type="entry name" value="Znf_RING"/>
</dbReference>
<dbReference type="PANTHER" id="PTHR15315:SF26">
    <property type="entry name" value="E3 UBIQUITIN-PROTEIN LIGASE NRDP1"/>
    <property type="match status" value="1"/>
</dbReference>
<evidence type="ECO:0000256" key="3">
    <source>
        <dbReference type="ARBA" id="ARBA00022833"/>
    </source>
</evidence>
<dbReference type="InterPro" id="IPR017907">
    <property type="entry name" value="Znf_RING_CS"/>
</dbReference>
<organism evidence="8 9">
    <name type="scientific">Physcomitrium patens</name>
    <name type="common">Spreading-leaved earth moss</name>
    <name type="synonym">Physcomitrella patens</name>
    <dbReference type="NCBI Taxonomy" id="3218"/>
    <lineage>
        <taxon>Eukaryota</taxon>
        <taxon>Viridiplantae</taxon>
        <taxon>Streptophyta</taxon>
        <taxon>Embryophyta</taxon>
        <taxon>Bryophyta</taxon>
        <taxon>Bryophytina</taxon>
        <taxon>Bryopsida</taxon>
        <taxon>Funariidae</taxon>
        <taxon>Funariales</taxon>
        <taxon>Funariaceae</taxon>
        <taxon>Physcomitrium</taxon>
    </lineage>
</organism>
<reference evidence="8 9" key="2">
    <citation type="journal article" date="2018" name="Plant J.">
        <title>The Physcomitrella patens chromosome-scale assembly reveals moss genome structure and evolution.</title>
        <authorList>
            <person name="Lang D."/>
            <person name="Ullrich K.K."/>
            <person name="Murat F."/>
            <person name="Fuchs J."/>
            <person name="Jenkins J."/>
            <person name="Haas F.B."/>
            <person name="Piednoel M."/>
            <person name="Gundlach H."/>
            <person name="Van Bel M."/>
            <person name="Meyberg R."/>
            <person name="Vives C."/>
            <person name="Morata J."/>
            <person name="Symeonidi A."/>
            <person name="Hiss M."/>
            <person name="Muchero W."/>
            <person name="Kamisugi Y."/>
            <person name="Saleh O."/>
            <person name="Blanc G."/>
            <person name="Decker E.L."/>
            <person name="van Gessel N."/>
            <person name="Grimwood J."/>
            <person name="Hayes R.D."/>
            <person name="Graham S.W."/>
            <person name="Gunter L.E."/>
            <person name="McDaniel S.F."/>
            <person name="Hoernstein S.N.W."/>
            <person name="Larsson A."/>
            <person name="Li F.W."/>
            <person name="Perroud P.F."/>
            <person name="Phillips J."/>
            <person name="Ranjan P."/>
            <person name="Rokshar D.S."/>
            <person name="Rothfels C.J."/>
            <person name="Schneider L."/>
            <person name="Shu S."/>
            <person name="Stevenson D.W."/>
            <person name="Thummler F."/>
            <person name="Tillich M."/>
            <person name="Villarreal Aguilar J.C."/>
            <person name="Widiez T."/>
            <person name="Wong G.K."/>
            <person name="Wymore A."/>
            <person name="Zhang Y."/>
            <person name="Zimmer A.D."/>
            <person name="Quatrano R.S."/>
            <person name="Mayer K.F.X."/>
            <person name="Goodstein D."/>
            <person name="Casacuberta J.M."/>
            <person name="Vandepoele K."/>
            <person name="Reski R."/>
            <person name="Cuming A.C."/>
            <person name="Tuskan G.A."/>
            <person name="Maumus F."/>
            <person name="Salse J."/>
            <person name="Schmutz J."/>
            <person name="Rensing S.A."/>
        </authorList>
    </citation>
    <scope>NUCLEOTIDE SEQUENCE [LARGE SCALE GENOMIC DNA]</scope>
    <source>
        <strain evidence="8 9">cv. Gransden 2004</strain>
    </source>
</reference>
<evidence type="ECO:0000313" key="8">
    <source>
        <dbReference type="EnsemblPlants" id="Pp3c6_15100V3.4"/>
    </source>
</evidence>
<dbReference type="InterPro" id="IPR001965">
    <property type="entry name" value="Znf_PHD"/>
</dbReference>
<keyword evidence="3" id="KW-0862">Zinc</keyword>
<dbReference type="SUPFAM" id="SSF57850">
    <property type="entry name" value="RING/U-box"/>
    <property type="match status" value="1"/>
</dbReference>
<dbReference type="PROSITE" id="PS50016">
    <property type="entry name" value="ZF_PHD_2"/>
    <property type="match status" value="1"/>
</dbReference>
<proteinExistence type="predicted"/>
<evidence type="ECO:0000256" key="5">
    <source>
        <dbReference type="SAM" id="MobiDB-lite"/>
    </source>
</evidence>
<dbReference type="Gene3D" id="3.30.40.10">
    <property type="entry name" value="Zinc/RING finger domain, C3HC4 (zinc finger)"/>
    <property type="match status" value="2"/>
</dbReference>
<dbReference type="InParanoid" id="A0A7I4DXS8"/>
<evidence type="ECO:0000259" key="6">
    <source>
        <dbReference type="PROSITE" id="PS50016"/>
    </source>
</evidence>
<dbReference type="PROSITE" id="PS50089">
    <property type="entry name" value="ZF_RING_2"/>
    <property type="match status" value="1"/>
</dbReference>
<dbReference type="InterPro" id="IPR058746">
    <property type="entry name" value="Znf_RING-type_Topors"/>
</dbReference>
<dbReference type="SMART" id="SM00184">
    <property type="entry name" value="RING"/>
    <property type="match status" value="2"/>
</dbReference>
<dbReference type="GO" id="GO:0008270">
    <property type="term" value="F:zinc ion binding"/>
    <property type="evidence" value="ECO:0007669"/>
    <property type="project" value="UniProtKB-KW"/>
</dbReference>
<feature type="region of interest" description="Disordered" evidence="5">
    <location>
        <begin position="57"/>
        <end position="79"/>
    </location>
</feature>
<feature type="compositionally biased region" description="Basic and acidic residues" evidence="5">
    <location>
        <begin position="943"/>
        <end position="955"/>
    </location>
</feature>
<name>A0A7I4DXS8_PHYPA</name>
<accession>A0A7I4DXS8</accession>
<feature type="domain" description="RING-type" evidence="7">
    <location>
        <begin position="96"/>
        <end position="135"/>
    </location>
</feature>
<dbReference type="PANTHER" id="PTHR15315">
    <property type="entry name" value="RING FINGER PROTEIN 41, 151"/>
    <property type="match status" value="1"/>
</dbReference>
<dbReference type="InterPro" id="IPR011011">
    <property type="entry name" value="Znf_FYVE_PHD"/>
</dbReference>
<keyword evidence="9" id="KW-1185">Reference proteome</keyword>
<dbReference type="GO" id="GO:0061630">
    <property type="term" value="F:ubiquitin protein ligase activity"/>
    <property type="evidence" value="ECO:0000318"/>
    <property type="project" value="GO_Central"/>
</dbReference>
<keyword evidence="2 4" id="KW-0863">Zinc-finger</keyword>
<evidence type="ECO:0000256" key="1">
    <source>
        <dbReference type="ARBA" id="ARBA00022723"/>
    </source>
</evidence>
<dbReference type="InterPro" id="IPR013083">
    <property type="entry name" value="Znf_RING/FYVE/PHD"/>
</dbReference>
<feature type="region of interest" description="Disordered" evidence="5">
    <location>
        <begin position="919"/>
        <end position="959"/>
    </location>
</feature>
<dbReference type="SMART" id="SM00249">
    <property type="entry name" value="PHD"/>
    <property type="match status" value="1"/>
</dbReference>
<reference evidence="8 9" key="1">
    <citation type="journal article" date="2008" name="Science">
        <title>The Physcomitrella genome reveals evolutionary insights into the conquest of land by plants.</title>
        <authorList>
            <person name="Rensing S."/>
            <person name="Lang D."/>
            <person name="Zimmer A."/>
            <person name="Terry A."/>
            <person name="Salamov A."/>
            <person name="Shapiro H."/>
            <person name="Nishiyama T."/>
            <person name="Perroud P.-F."/>
            <person name="Lindquist E."/>
            <person name="Kamisugi Y."/>
            <person name="Tanahashi T."/>
            <person name="Sakakibara K."/>
            <person name="Fujita T."/>
            <person name="Oishi K."/>
            <person name="Shin-I T."/>
            <person name="Kuroki Y."/>
            <person name="Toyoda A."/>
            <person name="Suzuki Y."/>
            <person name="Hashimoto A."/>
            <person name="Yamaguchi K."/>
            <person name="Sugano A."/>
            <person name="Kohara Y."/>
            <person name="Fujiyama A."/>
            <person name="Anterola A."/>
            <person name="Aoki S."/>
            <person name="Ashton N."/>
            <person name="Barbazuk W.B."/>
            <person name="Barker E."/>
            <person name="Bennetzen J."/>
            <person name="Bezanilla M."/>
            <person name="Blankenship R."/>
            <person name="Cho S.H."/>
            <person name="Dutcher S."/>
            <person name="Estelle M."/>
            <person name="Fawcett J.A."/>
            <person name="Gundlach H."/>
            <person name="Hanada K."/>
            <person name="Heyl A."/>
            <person name="Hicks K.A."/>
            <person name="Hugh J."/>
            <person name="Lohr M."/>
            <person name="Mayer K."/>
            <person name="Melkozernov A."/>
            <person name="Murata T."/>
            <person name="Nelson D."/>
            <person name="Pils B."/>
            <person name="Prigge M."/>
            <person name="Reiss B."/>
            <person name="Renner T."/>
            <person name="Rombauts S."/>
            <person name="Rushton P."/>
            <person name="Sanderfoot A."/>
            <person name="Schween G."/>
            <person name="Shiu S.-H."/>
            <person name="Stueber K."/>
            <person name="Theodoulou F.L."/>
            <person name="Tu H."/>
            <person name="Van de Peer Y."/>
            <person name="Verrier P.J."/>
            <person name="Waters E."/>
            <person name="Wood A."/>
            <person name="Yang L."/>
            <person name="Cove D."/>
            <person name="Cuming A."/>
            <person name="Hasebe M."/>
            <person name="Lucas S."/>
            <person name="Mishler D.B."/>
            <person name="Reski R."/>
            <person name="Grigoriev I."/>
            <person name="Quatrano R.S."/>
            <person name="Boore J.L."/>
        </authorList>
    </citation>
    <scope>NUCLEOTIDE SEQUENCE [LARGE SCALE GENOMIC DNA]</scope>
    <source>
        <strain evidence="8 9">cv. Gransden 2004</strain>
    </source>
</reference>
<feature type="compositionally biased region" description="Basic and acidic residues" evidence="5">
    <location>
        <begin position="885"/>
        <end position="904"/>
    </location>
</feature>
<evidence type="ECO:0000259" key="7">
    <source>
        <dbReference type="PROSITE" id="PS50089"/>
    </source>
</evidence>
<dbReference type="Gramene" id="Pp3c6_15100V3.4">
    <property type="protein sequence ID" value="Pp3c6_15100V3.4"/>
    <property type="gene ID" value="Pp3c6_15100"/>
</dbReference>
<evidence type="ECO:0000313" key="9">
    <source>
        <dbReference type="Proteomes" id="UP000006727"/>
    </source>
</evidence>
<feature type="domain" description="PHD-type" evidence="6">
    <location>
        <begin position="128"/>
        <end position="250"/>
    </location>
</feature>
<keyword evidence="1" id="KW-0479">Metal-binding</keyword>
<dbReference type="PROSITE" id="PS00518">
    <property type="entry name" value="ZF_RING_1"/>
    <property type="match status" value="1"/>
</dbReference>
<dbReference type="GO" id="GO:0016567">
    <property type="term" value="P:protein ubiquitination"/>
    <property type="evidence" value="ECO:0000318"/>
    <property type="project" value="GO_Central"/>
</dbReference>
<dbReference type="InterPro" id="IPR019787">
    <property type="entry name" value="Znf_PHD-finger"/>
</dbReference>
<feature type="region of interest" description="Disordered" evidence="5">
    <location>
        <begin position="804"/>
        <end position="829"/>
    </location>
</feature>
<sequence length="1469" mass="159273">MCSSGGARSMGGCHLPKIRFCTSKIRLNTCNVKGIMRFEDVGILQGRIEMAVYHKPTSMDRSGSNELTQERSVPKELASSRGRKVLEVGDDGSGRCGICSGHVAIRGVLDCCSHEYCFDCIENWSSVSNMCPLCKLQFRFISVENVHCQENDKLEDYCSFPSKQERDDESWGYEDPLSLSFPSFFIDEDAVACLEGNRCLVRAGIPLQDEDAADTSVACDSCDRWYHAGCVGFDPSISWGSWLCPRCSENAADLRAPPAASLPSILPLTTVVSSFTSGQVPVAELAFSAPVFTGSDPTVSVSVVDEGESALVISSVAVESTNILPPKLEIHQARTDTDPRGQASVIVKTEEVTYTPLDDKVANVQVPGSSAFEKVDIVMQKAVDSSSVPFVLNLSEPGTTNPTRDLVDRRLKETTGSSIEPITSVKTEQCDLPVVALQGLQLSQRKELEADQVIPDIAESADLPASYFDNVEFEEQPRKEKRKQITRQDRDFVRAEDLPEPPRKVARSASKKKDIVQESPCGLPLEKSTVHSAMDSKASVTKVTSLAAKNKIDHKIPYTENVSLEDLVHLVRDKHAIASGIIKEEPGGIESNSAGGVRTRMVMRRDSDGRAAQIVEDIRQQMRAASGYGAADDHGKVAVSDDRFFSAFKAAMVRNNEQAQGSKSKSLKRRRNSWLERMLDKAPRGKAGGVRESLTKKLYAGGVARKTWDRDWDVSFWKEQSARIKKAKQEASDVVEGRAGMRGGEISKGTITVKEEMILERLKNVNNEGDSILSRLYVADTSLFPRDNDIKPLVNLLADVKEEGKPKCSGGEKATSVPKNSMKAPKCSSQKATETKITLLSGGGGASNKGASIPLVQDLKVPSRDTSENTSKVKMKGSGMPGTLKHVESPVKPPRASDSDGKKDKRQWALELLARKSGDATASSSAKSHGGTRNEFLLSQVPEDLRPTLPPDRRSRVPTAVRQGQLNRILEHYLRKAKLASLQGGYKLKSLIASAVAKELEIYEQSNTKGVYVNLCVRALAQQDEVRLQVTVPKPKSEPAQSDGAGAVNEALLATGLISDSPPGSPLEQQNATTPSRDVLNDQALENSPIRDQAALSGVFVGSKDATLLVHSQVENAGNVLNVSKPVSDVHEELDLDLGEVKTCDGDHGKTLCANISPVHPVSPKNKMKAVLISGSDTNFRDVIDNERLSEEPSSGREIDMGVEAGKADSKGSSTAAYPQSRSFINDQSTSSQEVKHVDMHVSSTTKFTDGLKTEATIALSKVGEECSVVPGEGRACVKYPKDAGKVGGVPIRSGVEPEGDDWMKTGKFPDLDSRIDKMRKDVLKMNSTFLSQFDEEHVFGGSLHNLTSTDEVWPEGGNAGAVASTLKVGAGDACISNRKHNGSNHGGKEAEASISVQKQVEAYVKEHLKPLYKSGVIKSDQFRFAVSKTASKVMLHHGDATSAEFLIVEGSKVKKLADQYLQSYVQKK</sequence>
<dbReference type="EMBL" id="ABEU02000006">
    <property type="status" value="NOT_ANNOTATED_CDS"/>
    <property type="molecule type" value="Genomic_DNA"/>
</dbReference>
<reference evidence="8" key="3">
    <citation type="submission" date="2020-12" db="UniProtKB">
        <authorList>
            <consortium name="EnsemblPlants"/>
        </authorList>
    </citation>
    <scope>IDENTIFICATION</scope>
</reference>
<protein>
    <recommendedName>
        <fullName evidence="10">RING-type domain-containing protein</fullName>
    </recommendedName>
</protein>
<dbReference type="CDD" id="cd16574">
    <property type="entry name" value="RING-HC_Topors"/>
    <property type="match status" value="1"/>
</dbReference>
<gene>
    <name evidence="8" type="primary">LOC112283691</name>
</gene>
<evidence type="ECO:0000256" key="4">
    <source>
        <dbReference type="PROSITE-ProRule" id="PRU00175"/>
    </source>
</evidence>
<dbReference type="Pfam" id="PF00628">
    <property type="entry name" value="PHD"/>
    <property type="match status" value="1"/>
</dbReference>
<dbReference type="EnsemblPlants" id="Pp3c6_15100V3.4">
    <property type="protein sequence ID" value="Pp3c6_15100V3.4"/>
    <property type="gene ID" value="Pp3c6_15100"/>
</dbReference>
<evidence type="ECO:0000256" key="2">
    <source>
        <dbReference type="ARBA" id="ARBA00022771"/>
    </source>
</evidence>
<feature type="region of interest" description="Disordered" evidence="5">
    <location>
        <begin position="841"/>
        <end position="904"/>
    </location>
</feature>
<dbReference type="Proteomes" id="UP000006727">
    <property type="component" value="Chromosome 6"/>
</dbReference>
<dbReference type="SUPFAM" id="SSF57903">
    <property type="entry name" value="FYVE/PHD zinc finger"/>
    <property type="match status" value="1"/>
</dbReference>